<dbReference type="AlphaFoldDB" id="A0ABD2BHQ9"/>
<name>A0ABD2BHQ9_VESMC</name>
<proteinExistence type="predicted"/>
<gene>
    <name evidence="1" type="ORF">V1477_014530</name>
</gene>
<dbReference type="EMBL" id="JAYRBN010000075">
    <property type="protein sequence ID" value="KAL2732289.1"/>
    <property type="molecule type" value="Genomic_DNA"/>
</dbReference>
<comment type="caution">
    <text evidence="1">The sequence shown here is derived from an EMBL/GenBank/DDBJ whole genome shotgun (WGS) entry which is preliminary data.</text>
</comment>
<sequence>MYFLNEQQPEKRVVRITEEDIKENKEPETVSPGCSQAISKKTTVADTPDTMLNKINSILSTSCNSSSNENFIDFVVQKSEDSFLKEESNAE</sequence>
<accession>A0ABD2BHQ9</accession>
<evidence type="ECO:0000313" key="2">
    <source>
        <dbReference type="Proteomes" id="UP001607303"/>
    </source>
</evidence>
<reference evidence="1 2" key="1">
    <citation type="journal article" date="2024" name="Ann. Entomol. Soc. Am.">
        <title>Genomic analyses of the southern and eastern yellowjacket wasps (Hymenoptera: Vespidae) reveal evolutionary signatures of social life.</title>
        <authorList>
            <person name="Catto M.A."/>
            <person name="Caine P.B."/>
            <person name="Orr S.E."/>
            <person name="Hunt B.G."/>
            <person name="Goodisman M.A.D."/>
        </authorList>
    </citation>
    <scope>NUCLEOTIDE SEQUENCE [LARGE SCALE GENOMIC DNA]</scope>
    <source>
        <strain evidence="1">232</strain>
        <tissue evidence="1">Head and thorax</tissue>
    </source>
</reference>
<keyword evidence="2" id="KW-1185">Reference proteome</keyword>
<dbReference type="Proteomes" id="UP001607303">
    <property type="component" value="Unassembled WGS sequence"/>
</dbReference>
<organism evidence="1 2">
    <name type="scientific">Vespula maculifrons</name>
    <name type="common">Eastern yellow jacket</name>
    <name type="synonym">Wasp</name>
    <dbReference type="NCBI Taxonomy" id="7453"/>
    <lineage>
        <taxon>Eukaryota</taxon>
        <taxon>Metazoa</taxon>
        <taxon>Ecdysozoa</taxon>
        <taxon>Arthropoda</taxon>
        <taxon>Hexapoda</taxon>
        <taxon>Insecta</taxon>
        <taxon>Pterygota</taxon>
        <taxon>Neoptera</taxon>
        <taxon>Endopterygota</taxon>
        <taxon>Hymenoptera</taxon>
        <taxon>Apocrita</taxon>
        <taxon>Aculeata</taxon>
        <taxon>Vespoidea</taxon>
        <taxon>Vespidae</taxon>
        <taxon>Vespinae</taxon>
        <taxon>Vespula</taxon>
    </lineage>
</organism>
<evidence type="ECO:0000313" key="1">
    <source>
        <dbReference type="EMBL" id="KAL2732289.1"/>
    </source>
</evidence>
<protein>
    <submittedName>
        <fullName evidence="1">Uncharacterized protein</fullName>
    </submittedName>
</protein>